<evidence type="ECO:0000313" key="1">
    <source>
        <dbReference type="EMBL" id="MFD2907081.1"/>
    </source>
</evidence>
<comment type="caution">
    <text evidence="1">The sequence shown here is derived from an EMBL/GenBank/DDBJ whole genome shotgun (WGS) entry which is preliminary data.</text>
</comment>
<protein>
    <submittedName>
        <fullName evidence="1">DUF4252 domain-containing protein</fullName>
    </submittedName>
</protein>
<keyword evidence="2" id="KW-1185">Reference proteome</keyword>
<organism evidence="1 2">
    <name type="scientific">Sphingobacterium anhuiense</name>
    <dbReference type="NCBI Taxonomy" id="493780"/>
    <lineage>
        <taxon>Bacteria</taxon>
        <taxon>Pseudomonadati</taxon>
        <taxon>Bacteroidota</taxon>
        <taxon>Sphingobacteriia</taxon>
        <taxon>Sphingobacteriales</taxon>
        <taxon>Sphingobacteriaceae</taxon>
        <taxon>Sphingobacterium</taxon>
    </lineage>
</organism>
<gene>
    <name evidence="1" type="ORF">ACFS6I_24365</name>
</gene>
<name>A0ABW5Z448_9SPHI</name>
<dbReference type="RefSeq" id="WP_380924423.1">
    <property type="nucleotide sequence ID" value="NZ_JBHUPE010000020.1"/>
</dbReference>
<sequence>MKNILITLLLLIGVNRVDAQVSKLNEFLKANEKNTHFRSNKFISKDLFDLEKSENIKIDNINMNNSREKLKDFKGLRLVEITTEKSNQKTLNEVMKFVNEAKLESAYNFTEPSTNADFYITKYDDEVYEDSLVITREKKGSYDLINIMIYLGKIPIPYIK</sequence>
<reference evidence="2" key="1">
    <citation type="journal article" date="2019" name="Int. J. Syst. Evol. Microbiol.">
        <title>The Global Catalogue of Microorganisms (GCM) 10K type strain sequencing project: providing services to taxonomists for standard genome sequencing and annotation.</title>
        <authorList>
            <consortium name="The Broad Institute Genomics Platform"/>
            <consortium name="The Broad Institute Genome Sequencing Center for Infectious Disease"/>
            <person name="Wu L."/>
            <person name="Ma J."/>
        </authorList>
    </citation>
    <scope>NUCLEOTIDE SEQUENCE [LARGE SCALE GENOMIC DNA]</scope>
    <source>
        <strain evidence="2">KCTC 22209</strain>
    </source>
</reference>
<dbReference type="EMBL" id="JBHUPE010000020">
    <property type="protein sequence ID" value="MFD2907081.1"/>
    <property type="molecule type" value="Genomic_DNA"/>
</dbReference>
<evidence type="ECO:0000313" key="2">
    <source>
        <dbReference type="Proteomes" id="UP001597509"/>
    </source>
</evidence>
<accession>A0ABW5Z448</accession>
<dbReference type="Proteomes" id="UP001597509">
    <property type="component" value="Unassembled WGS sequence"/>
</dbReference>
<proteinExistence type="predicted"/>